<dbReference type="EMBL" id="KZ613941">
    <property type="protein sequence ID" value="PMD44804.1"/>
    <property type="molecule type" value="Genomic_DNA"/>
</dbReference>
<feature type="compositionally biased region" description="Basic residues" evidence="3">
    <location>
        <begin position="1"/>
        <end position="10"/>
    </location>
</feature>
<evidence type="ECO:0000256" key="2">
    <source>
        <dbReference type="ARBA" id="ARBA00023306"/>
    </source>
</evidence>
<gene>
    <name evidence="5" type="ORF">L207DRAFT_420930</name>
</gene>
<feature type="region of interest" description="Disordered" evidence="3">
    <location>
        <begin position="1"/>
        <end position="25"/>
    </location>
</feature>
<accession>A0A2J6S208</accession>
<dbReference type="Pfam" id="PF16679">
    <property type="entry name" value="CDT1_C"/>
    <property type="match status" value="1"/>
</dbReference>
<feature type="domain" description="DNA replication factor Cdt1 C-terminal" evidence="4">
    <location>
        <begin position="373"/>
        <end position="472"/>
    </location>
</feature>
<organism evidence="5 6">
    <name type="scientific">Hyaloscypha variabilis (strain UAMH 11265 / GT02V1 / F)</name>
    <name type="common">Meliniomyces variabilis</name>
    <dbReference type="NCBI Taxonomy" id="1149755"/>
    <lineage>
        <taxon>Eukaryota</taxon>
        <taxon>Fungi</taxon>
        <taxon>Dikarya</taxon>
        <taxon>Ascomycota</taxon>
        <taxon>Pezizomycotina</taxon>
        <taxon>Leotiomycetes</taxon>
        <taxon>Helotiales</taxon>
        <taxon>Hyaloscyphaceae</taxon>
        <taxon>Hyaloscypha</taxon>
        <taxon>Hyaloscypha variabilis</taxon>
    </lineage>
</organism>
<evidence type="ECO:0000313" key="6">
    <source>
        <dbReference type="Proteomes" id="UP000235786"/>
    </source>
</evidence>
<dbReference type="Proteomes" id="UP000235786">
    <property type="component" value="Unassembled WGS sequence"/>
</dbReference>
<name>A0A2J6S208_HYAVF</name>
<dbReference type="Pfam" id="PF26121">
    <property type="entry name" value="HTH_CDT1"/>
    <property type="match status" value="1"/>
</dbReference>
<comment type="similarity">
    <text evidence="1">Belongs to the Cdt1 family.</text>
</comment>
<dbReference type="Gene3D" id="1.10.10.1420">
    <property type="entry name" value="DNA replication factor Cdt1, C-terminal WH domain"/>
    <property type="match status" value="1"/>
</dbReference>
<dbReference type="OrthoDB" id="341730at2759"/>
<dbReference type="InterPro" id="IPR032054">
    <property type="entry name" value="Cdt1_C"/>
</dbReference>
<dbReference type="STRING" id="1149755.A0A2J6S208"/>
<feature type="compositionally biased region" description="Polar residues" evidence="3">
    <location>
        <begin position="93"/>
        <end position="102"/>
    </location>
</feature>
<feature type="compositionally biased region" description="Polar residues" evidence="3">
    <location>
        <begin position="11"/>
        <end position="21"/>
    </location>
</feature>
<keyword evidence="6" id="KW-1185">Reference proteome</keyword>
<protein>
    <recommendedName>
        <fullName evidence="4">DNA replication factor Cdt1 C-terminal domain-containing protein</fullName>
    </recommendedName>
</protein>
<dbReference type="InterPro" id="IPR038090">
    <property type="entry name" value="Cdt1_C_WH_dom_sf"/>
</dbReference>
<feature type="region of interest" description="Disordered" evidence="3">
    <location>
        <begin position="93"/>
        <end position="118"/>
    </location>
</feature>
<sequence length="498" mass="54899">MPTASKRRKLSTASRNVSSLPKSRGLDAFTTVSKASSTAKAIIDKNDYVNVIATTTSENSKKRKIAPADEESEAVAALFPAAIIQRPIKPLLQQPSNSTKEVPQTPRKPILSQSSPISIETPTKGARSLLDRFCISTKTPTRSPLRFNSSSSSILASTPEHEHRQFPQDLPTELVDLINLHAAFLTALSIHCAHNGTHAPTDLRNLCPDVARAWGKRRVILEDIRRTLGVMNKNIPEGRKNYRIAQLSLSDYGHGKICVEVNSAAGKPGKIARPVDENRLNEIFVRALGLQWENFVRELEMQCAEEVSDAPIQRFLESLPLEPITTCPSLMKMSPLMAKGQRRLEQLKAGVTVKKEPAKTKVPEGPDGIKPTLLDRLRAKQLHQATLAPPPSKEEIARKAALQRVEEVAGVLSILSTSSSVGQQRISFTLPTVLGKLRDSFKTPMSKEEGATCVRLLASEIAPEWVRIVKMGKMEALVVMRDEKPGEEDIRERVRRAA</sequence>
<evidence type="ECO:0000259" key="4">
    <source>
        <dbReference type="Pfam" id="PF16679"/>
    </source>
</evidence>
<evidence type="ECO:0000313" key="5">
    <source>
        <dbReference type="EMBL" id="PMD44804.1"/>
    </source>
</evidence>
<reference evidence="5 6" key="1">
    <citation type="submission" date="2016-04" db="EMBL/GenBank/DDBJ databases">
        <title>A degradative enzymes factory behind the ericoid mycorrhizal symbiosis.</title>
        <authorList>
            <consortium name="DOE Joint Genome Institute"/>
            <person name="Martino E."/>
            <person name="Morin E."/>
            <person name="Grelet G."/>
            <person name="Kuo A."/>
            <person name="Kohler A."/>
            <person name="Daghino S."/>
            <person name="Barry K."/>
            <person name="Choi C."/>
            <person name="Cichocki N."/>
            <person name="Clum A."/>
            <person name="Copeland A."/>
            <person name="Hainaut M."/>
            <person name="Haridas S."/>
            <person name="Labutti K."/>
            <person name="Lindquist E."/>
            <person name="Lipzen A."/>
            <person name="Khouja H.-R."/>
            <person name="Murat C."/>
            <person name="Ohm R."/>
            <person name="Olson A."/>
            <person name="Spatafora J."/>
            <person name="Veneault-Fourrey C."/>
            <person name="Henrissat B."/>
            <person name="Grigoriev I."/>
            <person name="Martin F."/>
            <person name="Perotto S."/>
        </authorList>
    </citation>
    <scope>NUCLEOTIDE SEQUENCE [LARGE SCALE GENOMIC DNA]</scope>
    <source>
        <strain evidence="5 6">F</strain>
    </source>
</reference>
<evidence type="ECO:0000256" key="1">
    <source>
        <dbReference type="ARBA" id="ARBA00008356"/>
    </source>
</evidence>
<keyword evidence="2" id="KW-0131">Cell cycle</keyword>
<evidence type="ECO:0000256" key="3">
    <source>
        <dbReference type="SAM" id="MobiDB-lite"/>
    </source>
</evidence>
<proteinExistence type="inferred from homology"/>
<dbReference type="AlphaFoldDB" id="A0A2J6S208"/>